<reference evidence="1 2" key="1">
    <citation type="journal article" date="2022" name="bioRxiv">
        <title>Genomics of Preaxostyla Flagellates Illuminates Evolutionary Transitions and the Path Towards Mitochondrial Loss.</title>
        <authorList>
            <person name="Novak L.V.F."/>
            <person name="Treitli S.C."/>
            <person name="Pyrih J."/>
            <person name="Halakuc P."/>
            <person name="Pipaliya S.V."/>
            <person name="Vacek V."/>
            <person name="Brzon O."/>
            <person name="Soukal P."/>
            <person name="Eme L."/>
            <person name="Dacks J.B."/>
            <person name="Karnkowska A."/>
            <person name="Elias M."/>
            <person name="Hampl V."/>
        </authorList>
    </citation>
    <scope>NUCLEOTIDE SEQUENCE [LARGE SCALE GENOMIC DNA]</scope>
    <source>
        <strain evidence="1">NAU3</strain>
        <tissue evidence="1">Gut</tissue>
    </source>
</reference>
<protein>
    <submittedName>
        <fullName evidence="1">Uncharacterized protein</fullName>
    </submittedName>
</protein>
<evidence type="ECO:0000313" key="1">
    <source>
        <dbReference type="EMBL" id="KAK2956820.1"/>
    </source>
</evidence>
<sequence>MFTNEQPISDDETVRVSDMPIPSFPRILVESNEHPTIETDTDPPIDGNADVSTMPRISPTSFENVHFIMTTDEEVEDSSIVDDEITIALVHGDTSILLSDIVSMLLDTTAKLSTSEKPIHFSDSVELVKQNIQVTKSYPHPSSVFEFTSDVGQATRTFYPSVRYINVVPKVGSIW</sequence>
<dbReference type="Proteomes" id="UP001281761">
    <property type="component" value="Unassembled WGS sequence"/>
</dbReference>
<comment type="caution">
    <text evidence="1">The sequence shown here is derived from an EMBL/GenBank/DDBJ whole genome shotgun (WGS) entry which is preliminary data.</text>
</comment>
<dbReference type="EMBL" id="JARBJD010000052">
    <property type="protein sequence ID" value="KAK2956820.1"/>
    <property type="molecule type" value="Genomic_DNA"/>
</dbReference>
<organism evidence="1 2">
    <name type="scientific">Blattamonas nauphoetae</name>
    <dbReference type="NCBI Taxonomy" id="2049346"/>
    <lineage>
        <taxon>Eukaryota</taxon>
        <taxon>Metamonada</taxon>
        <taxon>Preaxostyla</taxon>
        <taxon>Oxymonadida</taxon>
        <taxon>Blattamonas</taxon>
    </lineage>
</organism>
<keyword evidence="2" id="KW-1185">Reference proteome</keyword>
<gene>
    <name evidence="1" type="ORF">BLNAU_8274</name>
</gene>
<name>A0ABQ9XZB1_9EUKA</name>
<accession>A0ABQ9XZB1</accession>
<proteinExistence type="predicted"/>
<evidence type="ECO:0000313" key="2">
    <source>
        <dbReference type="Proteomes" id="UP001281761"/>
    </source>
</evidence>